<evidence type="ECO:0000313" key="12">
    <source>
        <dbReference type="Proteomes" id="UP000660021"/>
    </source>
</evidence>
<dbReference type="RefSeq" id="WP_101691353.1">
    <property type="nucleotide sequence ID" value="NZ_JACOPR010000008.1"/>
</dbReference>
<keyword evidence="7 10" id="KW-0472">Membrane</keyword>
<evidence type="ECO:0000256" key="8">
    <source>
        <dbReference type="ARBA" id="ARBA00023196"/>
    </source>
</evidence>
<evidence type="ECO:0000256" key="1">
    <source>
        <dbReference type="ARBA" id="ARBA00003456"/>
    </source>
</evidence>
<reference evidence="11 12" key="1">
    <citation type="submission" date="2020-08" db="EMBL/GenBank/DDBJ databases">
        <title>Genome public.</title>
        <authorList>
            <person name="Liu C."/>
            <person name="Sun Q."/>
        </authorList>
    </citation>
    <scope>NUCLEOTIDE SEQUENCE [LARGE SCALE GENOMIC DNA]</scope>
    <source>
        <strain evidence="11 12">New-38</strain>
    </source>
</reference>
<sequence length="295" mass="33587">MASIKEIRTHIKSVEQTLKITNAMYLISSSNLRKARKQLSDVEPYFHKIETTISDILHHSPEIDHRFFDKRPGIPPERRKVGYIVITGDKGLAGAYNHNILKMAEERMAKTPNSYLFVVGQVGRSYFTERGIPIDGEFLYTAQNPNISRARDMSEVLMQLYLDGKLDEVYVLFTNMINSFRLEPTAYKILPLDPDVFPDYEENRDCYNRDVTYVPSVRAVMDRLVPGYLKGVLFGAMVESYCSEQNARMTAMKSSSDNARAMLQKLNLSYNRARQSAITQEITEVVGGAQAAESF</sequence>
<accession>A0ABR7HVL2</accession>
<keyword evidence="6 10" id="KW-0406">Ion transport</keyword>
<dbReference type="Gene3D" id="3.40.1380.10">
    <property type="match status" value="1"/>
</dbReference>
<keyword evidence="12" id="KW-1185">Reference proteome</keyword>
<keyword evidence="8 10" id="KW-0139">CF(1)</keyword>
<dbReference type="PROSITE" id="PS00153">
    <property type="entry name" value="ATPASE_GAMMA"/>
    <property type="match status" value="1"/>
</dbReference>
<evidence type="ECO:0000256" key="3">
    <source>
        <dbReference type="ARBA" id="ARBA00007681"/>
    </source>
</evidence>
<evidence type="ECO:0000256" key="6">
    <source>
        <dbReference type="ARBA" id="ARBA00023065"/>
    </source>
</evidence>
<dbReference type="InterPro" id="IPR035968">
    <property type="entry name" value="ATP_synth_F1_ATPase_gsu"/>
</dbReference>
<dbReference type="Gene3D" id="1.10.287.80">
    <property type="entry name" value="ATP synthase, gamma subunit, helix hairpin domain"/>
    <property type="match status" value="1"/>
</dbReference>
<dbReference type="CDD" id="cd12151">
    <property type="entry name" value="F1-ATPase_gamma"/>
    <property type="match status" value="1"/>
</dbReference>
<keyword evidence="10" id="KW-1003">Cell membrane</keyword>
<name>A0ABR7HVL2_9FIRM</name>
<evidence type="ECO:0000256" key="2">
    <source>
        <dbReference type="ARBA" id="ARBA00004170"/>
    </source>
</evidence>
<dbReference type="Pfam" id="PF00231">
    <property type="entry name" value="ATP-synt"/>
    <property type="match status" value="1"/>
</dbReference>
<dbReference type="HAMAP" id="MF_00815">
    <property type="entry name" value="ATP_synth_gamma_bact"/>
    <property type="match status" value="1"/>
</dbReference>
<keyword evidence="5 10" id="KW-0375">Hydrogen ion transport</keyword>
<gene>
    <name evidence="10 11" type="primary">atpG</name>
    <name evidence="11" type="ORF">H8S34_12155</name>
</gene>
<evidence type="ECO:0000256" key="4">
    <source>
        <dbReference type="ARBA" id="ARBA00022448"/>
    </source>
</evidence>
<dbReference type="NCBIfam" id="TIGR01146">
    <property type="entry name" value="ATPsyn_F1gamma"/>
    <property type="match status" value="1"/>
</dbReference>
<dbReference type="PRINTS" id="PR00126">
    <property type="entry name" value="ATPASEGAMMA"/>
</dbReference>
<dbReference type="InterPro" id="IPR000131">
    <property type="entry name" value="ATP_synth_F1_gsu"/>
</dbReference>
<comment type="function">
    <text evidence="1 10">Produces ATP from ADP in the presence of a proton gradient across the membrane. The gamma chain is believed to be important in regulating ATPase activity and the flow of protons through the CF(0) complex.</text>
</comment>
<dbReference type="PANTHER" id="PTHR11693:SF22">
    <property type="entry name" value="ATP SYNTHASE SUBUNIT GAMMA, MITOCHONDRIAL"/>
    <property type="match status" value="1"/>
</dbReference>
<evidence type="ECO:0000256" key="7">
    <source>
        <dbReference type="ARBA" id="ARBA00023136"/>
    </source>
</evidence>
<dbReference type="Proteomes" id="UP000660021">
    <property type="component" value="Unassembled WGS sequence"/>
</dbReference>
<comment type="caution">
    <text evidence="11">The sequence shown here is derived from an EMBL/GenBank/DDBJ whole genome shotgun (WGS) entry which is preliminary data.</text>
</comment>
<dbReference type="SUPFAM" id="SSF52943">
    <property type="entry name" value="ATP synthase (F1-ATPase), gamma subunit"/>
    <property type="match status" value="1"/>
</dbReference>
<evidence type="ECO:0000313" key="11">
    <source>
        <dbReference type="EMBL" id="MBC5731572.1"/>
    </source>
</evidence>
<organism evidence="11 12">
    <name type="scientific">Pseudoflavonifractor hominis</name>
    <dbReference type="NCBI Taxonomy" id="2763059"/>
    <lineage>
        <taxon>Bacteria</taxon>
        <taxon>Bacillati</taxon>
        <taxon>Bacillota</taxon>
        <taxon>Clostridia</taxon>
        <taxon>Eubacteriales</taxon>
        <taxon>Oscillospiraceae</taxon>
        <taxon>Pseudoflavonifractor</taxon>
    </lineage>
</organism>
<evidence type="ECO:0000256" key="10">
    <source>
        <dbReference type="HAMAP-Rule" id="MF_00815"/>
    </source>
</evidence>
<dbReference type="PANTHER" id="PTHR11693">
    <property type="entry name" value="ATP SYNTHASE GAMMA CHAIN"/>
    <property type="match status" value="1"/>
</dbReference>
<comment type="similarity">
    <text evidence="3 10">Belongs to the ATPase gamma chain family.</text>
</comment>
<evidence type="ECO:0000256" key="5">
    <source>
        <dbReference type="ARBA" id="ARBA00022781"/>
    </source>
</evidence>
<protein>
    <recommendedName>
        <fullName evidence="10">ATP synthase gamma chain</fullName>
    </recommendedName>
    <alternativeName>
        <fullName evidence="10">ATP synthase F1 sector gamma subunit</fullName>
    </alternativeName>
    <alternativeName>
        <fullName evidence="10">F-ATPase gamma subunit</fullName>
    </alternativeName>
</protein>
<comment type="subunit">
    <text evidence="10">F-type ATPases have 2 components, CF(1) - the catalytic core - and CF(0) - the membrane proton channel. CF(1) has five subunits: alpha(3), beta(3), gamma(1), delta(1), epsilon(1). CF(0) has three main subunits: a, b and c.</text>
</comment>
<proteinExistence type="inferred from homology"/>
<dbReference type="InterPro" id="IPR023632">
    <property type="entry name" value="ATP_synth_F1_gsu_CS"/>
</dbReference>
<evidence type="ECO:0000256" key="9">
    <source>
        <dbReference type="ARBA" id="ARBA00023310"/>
    </source>
</evidence>
<comment type="subcellular location">
    <subcellularLocation>
        <location evidence="10">Cell membrane</location>
        <topology evidence="10">Peripheral membrane protein</topology>
    </subcellularLocation>
    <subcellularLocation>
        <location evidence="2">Membrane</location>
        <topology evidence="2">Peripheral membrane protein</topology>
    </subcellularLocation>
</comment>
<dbReference type="EMBL" id="JACOPR010000008">
    <property type="protein sequence ID" value="MBC5731572.1"/>
    <property type="molecule type" value="Genomic_DNA"/>
</dbReference>
<keyword evidence="4 10" id="KW-0813">Transport</keyword>
<keyword evidence="9 10" id="KW-0066">ATP synthesis</keyword>